<evidence type="ECO:0000313" key="4">
    <source>
        <dbReference type="Proteomes" id="UP000198211"/>
    </source>
</evidence>
<organism evidence="3 4">
    <name type="scientific">Phytophthora megakarya</name>
    <dbReference type="NCBI Taxonomy" id="4795"/>
    <lineage>
        <taxon>Eukaryota</taxon>
        <taxon>Sar</taxon>
        <taxon>Stramenopiles</taxon>
        <taxon>Oomycota</taxon>
        <taxon>Peronosporomycetes</taxon>
        <taxon>Peronosporales</taxon>
        <taxon>Peronosporaceae</taxon>
        <taxon>Phytophthora</taxon>
    </lineage>
</organism>
<dbReference type="AlphaFoldDB" id="A0A225WGA3"/>
<protein>
    <submittedName>
        <fullName evidence="3">Uncharacterized protein</fullName>
    </submittedName>
</protein>
<accession>A0A225WGA3</accession>
<comment type="caution">
    <text evidence="3">The sequence shown here is derived from an EMBL/GenBank/DDBJ whole genome shotgun (WGS) entry which is preliminary data.</text>
</comment>
<keyword evidence="1" id="KW-0175">Coiled coil</keyword>
<dbReference type="OrthoDB" id="128169at2759"/>
<keyword evidence="4" id="KW-1185">Reference proteome</keyword>
<feature type="region of interest" description="Disordered" evidence="2">
    <location>
        <begin position="103"/>
        <end position="132"/>
    </location>
</feature>
<dbReference type="Proteomes" id="UP000198211">
    <property type="component" value="Unassembled WGS sequence"/>
</dbReference>
<sequence>MIKYVTELMDSYERRQRELDGETGQEHDLTPIEELVRNRLEEMTQNRRDFILQKNANTNKRRREEGLQREGFQLRENAARAMVGGALTEIGGSAFELGSNGQVEQQQTTDDHTTECLGTHARRRRRRNPQHQQAITDLAEKENQDRRERDHLMLAFEREKLAQDAMLRREELEVKREKMSLRAQESAREHDLELRKIDIKQDAHNSQVQIKLRELDILIKRMN</sequence>
<gene>
    <name evidence="3" type="ORF">PHMEG_0009766</name>
</gene>
<dbReference type="EMBL" id="NBNE01000933">
    <property type="protein sequence ID" value="OWZ16444.1"/>
    <property type="molecule type" value="Genomic_DNA"/>
</dbReference>
<evidence type="ECO:0000313" key="3">
    <source>
        <dbReference type="EMBL" id="OWZ16444.1"/>
    </source>
</evidence>
<name>A0A225WGA3_9STRA</name>
<reference evidence="4" key="1">
    <citation type="submission" date="2017-03" db="EMBL/GenBank/DDBJ databases">
        <title>Phytopthora megakarya and P. palmivora, two closely related causual agents of cacao black pod achieved similar genome size and gene model numbers by different mechanisms.</title>
        <authorList>
            <person name="Ali S."/>
            <person name="Shao J."/>
            <person name="Larry D.J."/>
            <person name="Kronmiller B."/>
            <person name="Shen D."/>
            <person name="Strem M.D."/>
            <person name="Melnick R.L."/>
            <person name="Guiltinan M.J."/>
            <person name="Tyler B.M."/>
            <person name="Meinhardt L.W."/>
            <person name="Bailey B.A."/>
        </authorList>
    </citation>
    <scope>NUCLEOTIDE SEQUENCE [LARGE SCALE GENOMIC DNA]</scope>
    <source>
        <strain evidence="4">zdho120</strain>
    </source>
</reference>
<feature type="compositionally biased region" description="Basic residues" evidence="2">
    <location>
        <begin position="120"/>
        <end position="129"/>
    </location>
</feature>
<evidence type="ECO:0000256" key="1">
    <source>
        <dbReference type="SAM" id="Coils"/>
    </source>
</evidence>
<feature type="coiled-coil region" evidence="1">
    <location>
        <begin position="162"/>
        <end position="189"/>
    </location>
</feature>
<proteinExistence type="predicted"/>
<evidence type="ECO:0000256" key="2">
    <source>
        <dbReference type="SAM" id="MobiDB-lite"/>
    </source>
</evidence>